<sequence>MAYWALRLGALCENGYKGFLSQPCHLLHELCANSYGALRGSDAHNLADLRAK</sequence>
<accession>A0A8S5PH44</accession>
<organism evidence="1">
    <name type="scientific">Siphoviridae sp. ctrEg9</name>
    <dbReference type="NCBI Taxonomy" id="2825688"/>
    <lineage>
        <taxon>Viruses</taxon>
        <taxon>Duplodnaviria</taxon>
        <taxon>Heunggongvirae</taxon>
        <taxon>Uroviricota</taxon>
        <taxon>Caudoviricetes</taxon>
    </lineage>
</organism>
<name>A0A8S5PH44_9CAUD</name>
<protein>
    <submittedName>
        <fullName evidence="1">Uncharacterized protein</fullName>
    </submittedName>
</protein>
<evidence type="ECO:0000313" key="1">
    <source>
        <dbReference type="EMBL" id="DAE05779.1"/>
    </source>
</evidence>
<dbReference type="EMBL" id="BK015417">
    <property type="protein sequence ID" value="DAE05779.1"/>
    <property type="molecule type" value="Genomic_DNA"/>
</dbReference>
<proteinExistence type="predicted"/>
<reference evidence="1" key="1">
    <citation type="journal article" date="2021" name="Proc. Natl. Acad. Sci. U.S.A.">
        <title>A Catalog of Tens of Thousands of Viruses from Human Metagenomes Reveals Hidden Associations with Chronic Diseases.</title>
        <authorList>
            <person name="Tisza M.J."/>
            <person name="Buck C.B."/>
        </authorList>
    </citation>
    <scope>NUCLEOTIDE SEQUENCE</scope>
    <source>
        <strain evidence="1">CtrEg9</strain>
    </source>
</reference>